<protein>
    <submittedName>
        <fullName evidence="2">Uncharacterized protein</fullName>
    </submittedName>
</protein>
<sequence length="284" mass="30509">MTPIKAAAGIALLAISPVFSASAAAQPAATEPAGGRVAPTFADLADLSDKAELVVRAQVRKLAPVERERAPGLRPGWGRYYVKARTQSLLTGSVPVGESLVYLVDLPLDARNDPPDLKKRDVVLFARPVRGRPGELQLVAPDAQLPWTPELEGRLRPVLSQTIAPDAPAEVTGVRELIHVPGTLRGQGETQIFLDTADDSAASITVRHEPGRPPQWGASFSELLADVGNPPREGSLAWYRLACNLPNSLPRDANLSETATARRQAEADYRMVLGELGTCRRNRS</sequence>
<keyword evidence="1" id="KW-0732">Signal</keyword>
<proteinExistence type="predicted"/>
<evidence type="ECO:0000313" key="3">
    <source>
        <dbReference type="Proteomes" id="UP000522081"/>
    </source>
</evidence>
<organism evidence="2 3">
    <name type="scientific">Novosphingobium marinum</name>
    <dbReference type="NCBI Taxonomy" id="1514948"/>
    <lineage>
        <taxon>Bacteria</taxon>
        <taxon>Pseudomonadati</taxon>
        <taxon>Pseudomonadota</taxon>
        <taxon>Alphaproteobacteria</taxon>
        <taxon>Sphingomonadales</taxon>
        <taxon>Sphingomonadaceae</taxon>
        <taxon>Novosphingobium</taxon>
    </lineage>
</organism>
<keyword evidence="3" id="KW-1185">Reference proteome</keyword>
<dbReference type="EMBL" id="JACBZF010000002">
    <property type="protein sequence ID" value="NYH94662.1"/>
    <property type="molecule type" value="Genomic_DNA"/>
</dbReference>
<accession>A0A7Y9XUD1</accession>
<feature type="chain" id="PRO_5031504024" evidence="1">
    <location>
        <begin position="24"/>
        <end position="284"/>
    </location>
</feature>
<dbReference type="Proteomes" id="UP000522081">
    <property type="component" value="Unassembled WGS sequence"/>
</dbReference>
<evidence type="ECO:0000256" key="1">
    <source>
        <dbReference type="SAM" id="SignalP"/>
    </source>
</evidence>
<comment type="caution">
    <text evidence="2">The sequence shown here is derived from an EMBL/GenBank/DDBJ whole genome shotgun (WGS) entry which is preliminary data.</text>
</comment>
<reference evidence="2 3" key="1">
    <citation type="submission" date="2020-07" db="EMBL/GenBank/DDBJ databases">
        <title>Genomic Encyclopedia of Type Strains, Phase IV (KMG-IV): sequencing the most valuable type-strain genomes for metagenomic binning, comparative biology and taxonomic classification.</title>
        <authorList>
            <person name="Goeker M."/>
        </authorList>
    </citation>
    <scope>NUCLEOTIDE SEQUENCE [LARGE SCALE GENOMIC DNA]</scope>
    <source>
        <strain evidence="2 3">DSM 29043</strain>
    </source>
</reference>
<dbReference type="AlphaFoldDB" id="A0A7Y9XUD1"/>
<evidence type="ECO:0000313" key="2">
    <source>
        <dbReference type="EMBL" id="NYH94662.1"/>
    </source>
</evidence>
<gene>
    <name evidence="2" type="ORF">FHS75_000981</name>
</gene>
<feature type="signal peptide" evidence="1">
    <location>
        <begin position="1"/>
        <end position="23"/>
    </location>
</feature>
<name>A0A7Y9XUD1_9SPHN</name>
<dbReference type="RefSeq" id="WP_179406627.1">
    <property type="nucleotide sequence ID" value="NZ_BMGF01000006.1"/>
</dbReference>